<dbReference type="NCBIfam" id="NF041916">
    <property type="entry name" value="RING_SCO0854"/>
    <property type="match status" value="1"/>
</dbReference>
<dbReference type="RefSeq" id="WP_310428664.1">
    <property type="nucleotide sequence ID" value="NZ_JAVDYC010000001.1"/>
</dbReference>
<dbReference type="PROSITE" id="PS50089">
    <property type="entry name" value="ZF_RING_2"/>
    <property type="match status" value="1"/>
</dbReference>
<evidence type="ECO:0000313" key="3">
    <source>
        <dbReference type="Proteomes" id="UP001183629"/>
    </source>
</evidence>
<proteinExistence type="predicted"/>
<evidence type="ECO:0000259" key="1">
    <source>
        <dbReference type="PROSITE" id="PS50089"/>
    </source>
</evidence>
<dbReference type="PANTHER" id="PTHR32097">
    <property type="entry name" value="CAMP-BINDING PROTEIN 1-RELATED"/>
    <property type="match status" value="1"/>
</dbReference>
<feature type="domain" description="RING-type" evidence="1">
    <location>
        <begin position="116"/>
        <end position="151"/>
    </location>
</feature>
<dbReference type="InterPro" id="IPR001841">
    <property type="entry name" value="Znf_RING"/>
</dbReference>
<dbReference type="InterPro" id="IPR051324">
    <property type="entry name" value="Stress/Tellurium_Resist"/>
</dbReference>
<reference evidence="2 3" key="1">
    <citation type="submission" date="2023-07" db="EMBL/GenBank/DDBJ databases">
        <title>Sequencing the genomes of 1000 actinobacteria strains.</title>
        <authorList>
            <person name="Klenk H.-P."/>
        </authorList>
    </citation>
    <scope>NUCLEOTIDE SEQUENCE [LARGE SCALE GENOMIC DNA]</scope>
    <source>
        <strain evidence="2 3">DSM 44711</strain>
    </source>
</reference>
<dbReference type="Pfam" id="PF14447">
    <property type="entry name" value="Prok-RING_4"/>
    <property type="match status" value="1"/>
</dbReference>
<sequence length="931" mass="99330">MDQLATVVLRRTGRVTVVGAGQAPTDGAEWSAALEADLAGRGWLMRDELRKATTRLAVTVRVQWADWLLAVLDEDTGADRPLMPLYRSFPNTPRDPAAVFVRRLLTHLFAVPGAPCALCGRDEIGSPLDPCGHPVCPACFPPEQVSGCPVCGRRLNSGDPYLTPVAPPPTSRPGNPLAEDLPPVRIAGLETDPYAAAVELRDELIARPGALSDSDRADLKALISVTAPGRLGWLPEVVPSRETHALVIAWALRESPQVVDEARARWDTVTDAARTLWAYSDGDPGLVELSSRVRALPRALRRAVLTHLDSRGAVNGTEDMLRHATVWKRLGERLHPYEKVRRYPSAAVAFAALRGTRAERSGALGQAIVERACDQLDVSTHPDGTVSVRLRSHASLVEQALAGGDVTGAVRLLTRRPGDLWRRLDHLLRAAGDSPSSLAAVTSALQETAPRVSPGVLSAAAAQLSHRDATVRASPADVAVLQRSRAGALAARRAREQTTVPMATSLDGVLRDAARRHGWSSAVTESFQSSVAPAQAVGQPQAPSLVGGRPGPGMPRRVFFPRGSVVTTWTEPENRTALLPSTIATVRAIVDDELTGRASVLPRFDLAVLDGALADVPAPVRERAGSAQLAGWPRGSVRTLPPAGILRLFLHWEEPEKTRVDLDLSCAFFDANWQRAGYCDYTRLRFAGDAAIHSGDLTSAPAPLGATEYLDLDMDLLAAAGARYAVPMIFSFNAVPFEAMTAAIAGLMLPLRGGEQFDAARVAQRFDLRGDARMMMPFVVDLDRRRLLWTDLTLPASADYYDVGRFGDQLARAAADQQEHFLGGHRTTVLDVLAWHAAARADRILVTHPDGTHTEVLPSPAAIRAAAAQPTGDLPAVVETGLTMLAGAVDVASLDGLAPGPSSVALTVAGRPGSPWTALGTIDLLGELPSA</sequence>
<dbReference type="Proteomes" id="UP001183629">
    <property type="component" value="Unassembled WGS sequence"/>
</dbReference>
<comment type="caution">
    <text evidence="2">The sequence shown here is derived from an EMBL/GenBank/DDBJ whole genome shotgun (WGS) entry which is preliminary data.</text>
</comment>
<organism evidence="2 3">
    <name type="scientific">Catenuloplanes niger</name>
    <dbReference type="NCBI Taxonomy" id="587534"/>
    <lineage>
        <taxon>Bacteria</taxon>
        <taxon>Bacillati</taxon>
        <taxon>Actinomycetota</taxon>
        <taxon>Actinomycetes</taxon>
        <taxon>Micromonosporales</taxon>
        <taxon>Micromonosporaceae</taxon>
        <taxon>Catenuloplanes</taxon>
    </lineage>
</organism>
<dbReference type="PANTHER" id="PTHR32097:SF18">
    <property type="entry name" value="RING-TYPE DOMAIN-CONTAINING PROTEIN"/>
    <property type="match status" value="1"/>
</dbReference>
<dbReference type="CDD" id="cd06974">
    <property type="entry name" value="TerD_like"/>
    <property type="match status" value="1"/>
</dbReference>
<keyword evidence="3" id="KW-1185">Reference proteome</keyword>
<protein>
    <recommendedName>
        <fullName evidence="1">RING-type domain-containing protein</fullName>
    </recommendedName>
</protein>
<gene>
    <name evidence="2" type="ORF">J2S44_008169</name>
</gene>
<accession>A0AAE3ZXL0</accession>
<dbReference type="EMBL" id="JAVDYC010000001">
    <property type="protein sequence ID" value="MDR7327919.1"/>
    <property type="molecule type" value="Genomic_DNA"/>
</dbReference>
<dbReference type="InterPro" id="IPR003325">
    <property type="entry name" value="TerD"/>
</dbReference>
<name>A0AAE3ZXL0_9ACTN</name>
<dbReference type="AlphaFoldDB" id="A0AAE3ZXL0"/>
<evidence type="ECO:0000313" key="2">
    <source>
        <dbReference type="EMBL" id="MDR7327919.1"/>
    </source>
</evidence>